<dbReference type="OrthoDB" id="8926393at2759"/>
<comment type="caution">
    <text evidence="1">The sequence shown here is derived from an EMBL/GenBank/DDBJ whole genome shotgun (WGS) entry which is preliminary data.</text>
</comment>
<keyword evidence="2" id="KW-1185">Reference proteome</keyword>
<sequence length="109" mass="12541">MKNVSKTCGEIQTDGGFEYRLQALNPTLSGDCEHSWYSEDRRLLADPSDPHKLMYPVTSVSSDRLVTSYCVDELHHEIQCHFKGVNQLNLSQHSSVFIFKQTEIMILFF</sequence>
<dbReference type="EMBL" id="RJVU01040251">
    <property type="protein sequence ID" value="ROL46211.1"/>
    <property type="molecule type" value="Genomic_DNA"/>
</dbReference>
<proteinExistence type="predicted"/>
<dbReference type="Proteomes" id="UP000281406">
    <property type="component" value="Unassembled WGS sequence"/>
</dbReference>
<reference evidence="1 2" key="1">
    <citation type="submission" date="2018-10" db="EMBL/GenBank/DDBJ databases">
        <title>Genome assembly for a Yunnan-Guizhou Plateau 3E fish, Anabarilius grahami (Regan), and its evolutionary and genetic applications.</title>
        <authorList>
            <person name="Jiang W."/>
        </authorList>
    </citation>
    <scope>NUCLEOTIDE SEQUENCE [LARGE SCALE GENOMIC DNA]</scope>
    <source>
        <strain evidence="1">AG-KIZ</strain>
        <tissue evidence="1">Muscle</tissue>
    </source>
</reference>
<gene>
    <name evidence="1" type="ORF">DPX16_0325</name>
</gene>
<organism evidence="1 2">
    <name type="scientific">Anabarilius grahami</name>
    <name type="common">Kanglang fish</name>
    <name type="synonym">Barilius grahami</name>
    <dbReference type="NCBI Taxonomy" id="495550"/>
    <lineage>
        <taxon>Eukaryota</taxon>
        <taxon>Metazoa</taxon>
        <taxon>Chordata</taxon>
        <taxon>Craniata</taxon>
        <taxon>Vertebrata</taxon>
        <taxon>Euteleostomi</taxon>
        <taxon>Actinopterygii</taxon>
        <taxon>Neopterygii</taxon>
        <taxon>Teleostei</taxon>
        <taxon>Ostariophysi</taxon>
        <taxon>Cypriniformes</taxon>
        <taxon>Xenocyprididae</taxon>
        <taxon>Xenocypridinae</taxon>
        <taxon>Xenocypridinae incertae sedis</taxon>
        <taxon>Anabarilius</taxon>
    </lineage>
</organism>
<dbReference type="AlphaFoldDB" id="A0A3N0YK12"/>
<evidence type="ECO:0000313" key="2">
    <source>
        <dbReference type="Proteomes" id="UP000281406"/>
    </source>
</evidence>
<name>A0A3N0YK12_ANAGA</name>
<protein>
    <submittedName>
        <fullName evidence="1">Uncharacterized protein</fullName>
    </submittedName>
</protein>
<evidence type="ECO:0000313" key="1">
    <source>
        <dbReference type="EMBL" id="ROL46211.1"/>
    </source>
</evidence>
<accession>A0A3N0YK12</accession>